<name>A0A8H4X809_9HYPO</name>
<keyword evidence="6" id="KW-1185">Reference proteome</keyword>
<evidence type="ECO:0000256" key="1">
    <source>
        <dbReference type="ARBA" id="ARBA00007448"/>
    </source>
</evidence>
<gene>
    <name evidence="5" type="ORF">FSARC_7649</name>
</gene>
<keyword evidence="2" id="KW-0547">Nucleotide-binding</keyword>
<dbReference type="InterPro" id="IPR003593">
    <property type="entry name" value="AAA+_ATPase"/>
</dbReference>
<dbReference type="EMBL" id="JABEXW010000411">
    <property type="protein sequence ID" value="KAF4964414.1"/>
    <property type="molecule type" value="Genomic_DNA"/>
</dbReference>
<dbReference type="Gene3D" id="3.40.50.300">
    <property type="entry name" value="P-loop containing nucleotide triphosphate hydrolases"/>
    <property type="match status" value="1"/>
</dbReference>
<dbReference type="AlphaFoldDB" id="A0A8H4X809"/>
<dbReference type="Pfam" id="PF25426">
    <property type="entry name" value="AAA_lid_BCS1"/>
    <property type="match status" value="1"/>
</dbReference>
<evidence type="ECO:0000259" key="4">
    <source>
        <dbReference type="SMART" id="SM00382"/>
    </source>
</evidence>
<dbReference type="InterPro" id="IPR003959">
    <property type="entry name" value="ATPase_AAA_core"/>
</dbReference>
<dbReference type="InterPro" id="IPR050747">
    <property type="entry name" value="Mitochondrial_chaperone_BCS1"/>
</dbReference>
<comment type="caution">
    <text evidence="5">The sequence shown here is derived from an EMBL/GenBank/DDBJ whole genome shotgun (WGS) entry which is preliminary data.</text>
</comment>
<dbReference type="OrthoDB" id="10251412at2759"/>
<comment type="similarity">
    <text evidence="1">Belongs to the AAA ATPase family. BCS1 subfamily.</text>
</comment>
<organism evidence="5 6">
    <name type="scientific">Fusarium sarcochroum</name>
    <dbReference type="NCBI Taxonomy" id="1208366"/>
    <lineage>
        <taxon>Eukaryota</taxon>
        <taxon>Fungi</taxon>
        <taxon>Dikarya</taxon>
        <taxon>Ascomycota</taxon>
        <taxon>Pezizomycotina</taxon>
        <taxon>Sordariomycetes</taxon>
        <taxon>Hypocreomycetidae</taxon>
        <taxon>Hypocreales</taxon>
        <taxon>Nectriaceae</taxon>
        <taxon>Fusarium</taxon>
        <taxon>Fusarium lateritium species complex</taxon>
    </lineage>
</organism>
<evidence type="ECO:0000256" key="3">
    <source>
        <dbReference type="ARBA" id="ARBA00022840"/>
    </source>
</evidence>
<dbReference type="Proteomes" id="UP000622797">
    <property type="component" value="Unassembled WGS sequence"/>
</dbReference>
<proteinExistence type="inferred from homology"/>
<keyword evidence="3" id="KW-0067">ATP-binding</keyword>
<dbReference type="InterPro" id="IPR057495">
    <property type="entry name" value="AAA_lid_BCS1"/>
</dbReference>
<reference evidence="5" key="1">
    <citation type="journal article" date="2020" name="BMC Genomics">
        <title>Correction to: Identification and distribution of gene clusters required for synthesis of sphingolipid metabolism inhibitors in diverse species of the filamentous fungus Fusarium.</title>
        <authorList>
            <person name="Kim H.S."/>
            <person name="Lohmar J.M."/>
            <person name="Busman M."/>
            <person name="Brown D.W."/>
            <person name="Naumann T.A."/>
            <person name="Divon H.H."/>
            <person name="Lysoe E."/>
            <person name="Uhlig S."/>
            <person name="Proctor R.H."/>
        </authorList>
    </citation>
    <scope>NUCLEOTIDE SEQUENCE</scope>
    <source>
        <strain evidence="5">NRRL 20472</strain>
    </source>
</reference>
<protein>
    <recommendedName>
        <fullName evidence="4">AAA+ ATPase domain-containing protein</fullName>
    </recommendedName>
</protein>
<feature type="domain" description="AAA+ ATPase" evidence="4">
    <location>
        <begin position="32"/>
        <end position="161"/>
    </location>
</feature>
<dbReference type="SUPFAM" id="SSF52540">
    <property type="entry name" value="P-loop containing nucleoside triphosphate hydrolases"/>
    <property type="match status" value="1"/>
</dbReference>
<dbReference type="SMART" id="SM00382">
    <property type="entry name" value="AAA"/>
    <property type="match status" value="1"/>
</dbReference>
<dbReference type="InterPro" id="IPR027417">
    <property type="entry name" value="P-loop_NTPase"/>
</dbReference>
<sequence length="260" mass="28798">MDETKTTHLRDDVNDFLKPETADYSNLRGIPYKRVYLFHGPPGNGKSSTMLALAGFFGLPLYILSLNAEGLDDGTLQKAMKQAPTRCILAIEEIDTAGLSRKKGSQDLPGPTLGAVLRMLDGIATSPGRMFILTSNKPGDLDEALVRPGRTDYILEFANCNSQMSEKLFKDFYDTVRDESSLESMAMRFGEVTPDGKYSVADIEALLLKYKDGPEKAIEGMMEQVKRDRIHCDNFPRLLGTPVFKLPNGEFGPGTRRSSF</sequence>
<evidence type="ECO:0000313" key="5">
    <source>
        <dbReference type="EMBL" id="KAF4964414.1"/>
    </source>
</evidence>
<dbReference type="GO" id="GO:0016887">
    <property type="term" value="F:ATP hydrolysis activity"/>
    <property type="evidence" value="ECO:0007669"/>
    <property type="project" value="InterPro"/>
</dbReference>
<reference evidence="5" key="2">
    <citation type="submission" date="2020-05" db="EMBL/GenBank/DDBJ databases">
        <authorList>
            <person name="Kim H.-S."/>
            <person name="Proctor R.H."/>
            <person name="Brown D.W."/>
        </authorList>
    </citation>
    <scope>NUCLEOTIDE SEQUENCE</scope>
    <source>
        <strain evidence="5">NRRL 20472</strain>
    </source>
</reference>
<accession>A0A8H4X809</accession>
<evidence type="ECO:0000313" key="6">
    <source>
        <dbReference type="Proteomes" id="UP000622797"/>
    </source>
</evidence>
<dbReference type="Pfam" id="PF00004">
    <property type="entry name" value="AAA"/>
    <property type="match status" value="1"/>
</dbReference>
<evidence type="ECO:0000256" key="2">
    <source>
        <dbReference type="ARBA" id="ARBA00022741"/>
    </source>
</evidence>
<dbReference type="PANTHER" id="PTHR23070">
    <property type="entry name" value="BCS1 AAA-TYPE ATPASE"/>
    <property type="match status" value="1"/>
</dbReference>
<dbReference type="GO" id="GO:0005524">
    <property type="term" value="F:ATP binding"/>
    <property type="evidence" value="ECO:0007669"/>
    <property type="project" value="UniProtKB-KW"/>
</dbReference>